<sequence precursor="true">MSKQLIVVAAAAAFILVLSTGTSHAQVETFGYPAGGAACGTGCGDASIAAQQRSFGYGQMSDRFKATQVQNEKIHARNAAWPKPFACASRQVYHNIWRPMYDAGYEDQNILTGVHFDQDGELTRYGKNQISGMMMNMPEARRTIYVQETADSAETNSRVAKVQDVIQTWYSQRGGMVRVSSRTAVTMSGVRAVDITDKATSSAPAPVIPIADGASGVSSAVSQ</sequence>
<proteinExistence type="predicted"/>
<keyword evidence="1" id="KW-0732">Signal</keyword>
<protein>
    <submittedName>
        <fullName evidence="2">Uncharacterized protein</fullName>
    </submittedName>
</protein>
<dbReference type="AlphaFoldDB" id="A0A5B9PBT8"/>
<keyword evidence="3" id="KW-1185">Reference proteome</keyword>
<dbReference type="EMBL" id="CP042912">
    <property type="protein sequence ID" value="QEG22510.1"/>
    <property type="molecule type" value="Genomic_DNA"/>
</dbReference>
<dbReference type="OrthoDB" id="213409at2"/>
<evidence type="ECO:0000313" key="2">
    <source>
        <dbReference type="EMBL" id="QEG22510.1"/>
    </source>
</evidence>
<gene>
    <name evidence="2" type="ORF">MFFC18_23910</name>
</gene>
<dbReference type="KEGG" id="mff:MFFC18_23910"/>
<name>A0A5B9PBT8_9BACT</name>
<reference evidence="2 3" key="1">
    <citation type="submission" date="2019-08" db="EMBL/GenBank/DDBJ databases">
        <title>Deep-cultivation of Planctomycetes and their phenomic and genomic characterization uncovers novel biology.</title>
        <authorList>
            <person name="Wiegand S."/>
            <person name="Jogler M."/>
            <person name="Boedeker C."/>
            <person name="Pinto D."/>
            <person name="Vollmers J."/>
            <person name="Rivas-Marin E."/>
            <person name="Kohn T."/>
            <person name="Peeters S.H."/>
            <person name="Heuer A."/>
            <person name="Rast P."/>
            <person name="Oberbeckmann S."/>
            <person name="Bunk B."/>
            <person name="Jeske O."/>
            <person name="Meyerdierks A."/>
            <person name="Storesund J.E."/>
            <person name="Kallscheuer N."/>
            <person name="Luecker S."/>
            <person name="Lage O.M."/>
            <person name="Pohl T."/>
            <person name="Merkel B.J."/>
            <person name="Hornburger P."/>
            <person name="Mueller R.-W."/>
            <person name="Bruemmer F."/>
            <person name="Labrenz M."/>
            <person name="Spormann A.M."/>
            <person name="Op den Camp H."/>
            <person name="Overmann J."/>
            <person name="Amann R."/>
            <person name="Jetten M.S.M."/>
            <person name="Mascher T."/>
            <person name="Medema M.H."/>
            <person name="Devos D.P."/>
            <person name="Kaster A.-K."/>
            <person name="Ovreas L."/>
            <person name="Rohde M."/>
            <person name="Galperin M.Y."/>
            <person name="Jogler C."/>
        </authorList>
    </citation>
    <scope>NUCLEOTIDE SEQUENCE [LARGE SCALE GENOMIC DNA]</scope>
    <source>
        <strain evidence="2 3">FC18</strain>
    </source>
</reference>
<accession>A0A5B9PBT8</accession>
<evidence type="ECO:0000256" key="1">
    <source>
        <dbReference type="SAM" id="SignalP"/>
    </source>
</evidence>
<organism evidence="2 3">
    <name type="scientific">Mariniblastus fucicola</name>
    <dbReference type="NCBI Taxonomy" id="980251"/>
    <lineage>
        <taxon>Bacteria</taxon>
        <taxon>Pseudomonadati</taxon>
        <taxon>Planctomycetota</taxon>
        <taxon>Planctomycetia</taxon>
        <taxon>Pirellulales</taxon>
        <taxon>Pirellulaceae</taxon>
        <taxon>Mariniblastus</taxon>
    </lineage>
</organism>
<dbReference type="RefSeq" id="WP_148618814.1">
    <property type="nucleotide sequence ID" value="NZ_CP042912.1"/>
</dbReference>
<evidence type="ECO:0000313" key="3">
    <source>
        <dbReference type="Proteomes" id="UP000322214"/>
    </source>
</evidence>
<feature type="signal peptide" evidence="1">
    <location>
        <begin position="1"/>
        <end position="25"/>
    </location>
</feature>
<dbReference type="Proteomes" id="UP000322214">
    <property type="component" value="Chromosome"/>
</dbReference>
<feature type="chain" id="PRO_5022858823" evidence="1">
    <location>
        <begin position="26"/>
        <end position="223"/>
    </location>
</feature>